<keyword evidence="3" id="KW-1185">Reference proteome</keyword>
<feature type="region of interest" description="Disordered" evidence="1">
    <location>
        <begin position="1"/>
        <end position="34"/>
    </location>
</feature>
<organism evidence="2 3">
    <name type="scientific">Oryzias sinensis</name>
    <name type="common">Chinese medaka</name>
    <dbReference type="NCBI Taxonomy" id="183150"/>
    <lineage>
        <taxon>Eukaryota</taxon>
        <taxon>Metazoa</taxon>
        <taxon>Chordata</taxon>
        <taxon>Craniata</taxon>
        <taxon>Vertebrata</taxon>
        <taxon>Euteleostomi</taxon>
        <taxon>Actinopterygii</taxon>
        <taxon>Neopterygii</taxon>
        <taxon>Teleostei</taxon>
        <taxon>Neoteleostei</taxon>
        <taxon>Acanthomorphata</taxon>
        <taxon>Ovalentaria</taxon>
        <taxon>Atherinomorphae</taxon>
        <taxon>Beloniformes</taxon>
        <taxon>Adrianichthyidae</taxon>
        <taxon>Oryziinae</taxon>
        <taxon>Oryzias</taxon>
    </lineage>
</organism>
<name>A0A8C7WXE6_9TELE</name>
<feature type="region of interest" description="Disordered" evidence="1">
    <location>
        <begin position="48"/>
        <end position="78"/>
    </location>
</feature>
<dbReference type="Proteomes" id="UP000694383">
    <property type="component" value="Unplaced"/>
</dbReference>
<dbReference type="AlphaFoldDB" id="A0A8C7WXE6"/>
<proteinExistence type="predicted"/>
<reference evidence="2" key="1">
    <citation type="submission" date="2025-08" db="UniProtKB">
        <authorList>
            <consortium name="Ensembl"/>
        </authorList>
    </citation>
    <scope>IDENTIFICATION</scope>
</reference>
<evidence type="ECO:0000313" key="3">
    <source>
        <dbReference type="Proteomes" id="UP000694383"/>
    </source>
</evidence>
<dbReference type="Ensembl" id="ENSOSIT00000005136.1">
    <property type="protein sequence ID" value="ENSOSIP00000004805.1"/>
    <property type="gene ID" value="ENSOSIG00000003283.1"/>
</dbReference>
<accession>A0A8C7WXE6</accession>
<feature type="compositionally biased region" description="Low complexity" evidence="1">
    <location>
        <begin position="19"/>
        <end position="34"/>
    </location>
</feature>
<sequence>VMRGGKTYYNRYSGGAAAPPTSSSSSSSPSTPRPSHFFLCGAGWSYKQHRRTPSSTSTLNYSPREEEDGMVKKNAHSL</sequence>
<evidence type="ECO:0000313" key="2">
    <source>
        <dbReference type="Ensembl" id="ENSOSIP00000004805.1"/>
    </source>
</evidence>
<evidence type="ECO:0000256" key="1">
    <source>
        <dbReference type="SAM" id="MobiDB-lite"/>
    </source>
</evidence>
<protein>
    <submittedName>
        <fullName evidence="2">Uncharacterized protein</fullName>
    </submittedName>
</protein>
<reference evidence="2" key="2">
    <citation type="submission" date="2025-09" db="UniProtKB">
        <authorList>
            <consortium name="Ensembl"/>
        </authorList>
    </citation>
    <scope>IDENTIFICATION</scope>
</reference>